<proteinExistence type="predicted"/>
<evidence type="ECO:0000313" key="2">
    <source>
        <dbReference type="Proteomes" id="UP000001194"/>
    </source>
</evidence>
<dbReference type="Proteomes" id="UP000001194">
    <property type="component" value="Unassembled WGS sequence"/>
</dbReference>
<reference evidence="1 2" key="1">
    <citation type="journal article" date="2008" name="Nature">
        <title>The genome of Laccaria bicolor provides insights into mycorrhizal symbiosis.</title>
        <authorList>
            <person name="Martin F."/>
            <person name="Aerts A."/>
            <person name="Ahren D."/>
            <person name="Brun A."/>
            <person name="Danchin E.G.J."/>
            <person name="Duchaussoy F."/>
            <person name="Gibon J."/>
            <person name="Kohler A."/>
            <person name="Lindquist E."/>
            <person name="Pereda V."/>
            <person name="Salamov A."/>
            <person name="Shapiro H.J."/>
            <person name="Wuyts J."/>
            <person name="Blaudez D."/>
            <person name="Buee M."/>
            <person name="Brokstein P."/>
            <person name="Canbaeck B."/>
            <person name="Cohen D."/>
            <person name="Courty P.E."/>
            <person name="Coutinho P.M."/>
            <person name="Delaruelle C."/>
            <person name="Detter J.C."/>
            <person name="Deveau A."/>
            <person name="DiFazio S."/>
            <person name="Duplessis S."/>
            <person name="Fraissinet-Tachet L."/>
            <person name="Lucic E."/>
            <person name="Frey-Klett P."/>
            <person name="Fourrey C."/>
            <person name="Feussner I."/>
            <person name="Gay G."/>
            <person name="Grimwood J."/>
            <person name="Hoegger P.J."/>
            <person name="Jain P."/>
            <person name="Kilaru S."/>
            <person name="Labbe J."/>
            <person name="Lin Y.C."/>
            <person name="Legue V."/>
            <person name="Le Tacon F."/>
            <person name="Marmeisse R."/>
            <person name="Melayah D."/>
            <person name="Montanini B."/>
            <person name="Muratet M."/>
            <person name="Nehls U."/>
            <person name="Niculita-Hirzel H."/>
            <person name="Oudot-Le Secq M.P."/>
            <person name="Peter M."/>
            <person name="Quesneville H."/>
            <person name="Rajashekar B."/>
            <person name="Reich M."/>
            <person name="Rouhier N."/>
            <person name="Schmutz J."/>
            <person name="Yin T."/>
            <person name="Chalot M."/>
            <person name="Henrissat B."/>
            <person name="Kuees U."/>
            <person name="Lucas S."/>
            <person name="Van de Peer Y."/>
            <person name="Podila G.K."/>
            <person name="Polle A."/>
            <person name="Pukkila P.J."/>
            <person name="Richardson P.M."/>
            <person name="Rouze P."/>
            <person name="Sanders I.R."/>
            <person name="Stajich J.E."/>
            <person name="Tunlid A."/>
            <person name="Tuskan G."/>
            <person name="Grigoriev I.V."/>
        </authorList>
    </citation>
    <scope>NUCLEOTIDE SEQUENCE [LARGE SCALE GENOMIC DNA]</scope>
    <source>
        <strain evidence="2">S238N-H82 / ATCC MYA-4686</strain>
    </source>
</reference>
<dbReference type="EMBL" id="DS547104">
    <property type="protein sequence ID" value="EDR07503.1"/>
    <property type="molecule type" value="Genomic_DNA"/>
</dbReference>
<dbReference type="RefSeq" id="XP_001881895.1">
    <property type="nucleotide sequence ID" value="XM_001881860.1"/>
</dbReference>
<gene>
    <name evidence="1" type="ORF">LACBIDRAFT_298438</name>
</gene>
<sequence length="547" mass="61484">MSATFQKLVINIDLLRQLSEARFDDDLTAFDALPPLSEIAVARQDLVEKVAAGRQKGDSWYDSSLQADQDRLLKAVSEILLFLQQAREVAISSDVDCMYPDKESFYQHARFVLIGKDNWTQRIIPQREELERLYQAFLNSKAAEGLAIGRWHDTSHTGTAAALGLLTEYTPGGILDTEVWGQSFNDAFLLGAIKGARPVKLVTVLATHSRKEVEASSGVIKGCDVRNDTVKFDGHSISYTMINWTVQEARALKTFGFYASPHVSRGIEFLPLASKLYQEAREKCSMLDLLLLARQTMLMQALDNIMGRTDLQARILDFITPAISDRKIYIALHKRYIAGLQKGGVPESDSANTLIRRVDLRIRQASENLRRFAQPSETLLLRTAQDVSNSVRFGAAKLLAERYPASSENVATDNIVLAHLVLDKLVAQAVWNGALNEFRLNTYKAVESYVKNELDRAIDDPSLRRVREEAAGKRDDFFRAVQTGVYRGQTLTGPKFEMDEAPLLFSTYLQRVGFRIAQAHGDDPAEEVTDAFVIEFLNRHQYIPVEY</sequence>
<dbReference type="InParanoid" id="B0DCV0"/>
<evidence type="ECO:0000313" key="1">
    <source>
        <dbReference type="EMBL" id="EDR07503.1"/>
    </source>
</evidence>
<dbReference type="AlphaFoldDB" id="B0DCV0"/>
<dbReference type="HOGENOM" id="CLU_498800_0_0_1"/>
<name>B0DCV0_LACBS</name>
<accession>B0DCV0</accession>
<protein>
    <submittedName>
        <fullName evidence="1">Predicted protein</fullName>
    </submittedName>
</protein>
<keyword evidence="2" id="KW-1185">Reference proteome</keyword>
<dbReference type="OrthoDB" id="10301631at2759"/>
<dbReference type="GeneID" id="6077608"/>
<dbReference type="KEGG" id="lbc:LACBIDRAFT_298438"/>
<organism evidence="2">
    <name type="scientific">Laccaria bicolor (strain S238N-H82 / ATCC MYA-4686)</name>
    <name type="common">Bicoloured deceiver</name>
    <name type="synonym">Laccaria laccata var. bicolor</name>
    <dbReference type="NCBI Taxonomy" id="486041"/>
    <lineage>
        <taxon>Eukaryota</taxon>
        <taxon>Fungi</taxon>
        <taxon>Dikarya</taxon>
        <taxon>Basidiomycota</taxon>
        <taxon>Agaricomycotina</taxon>
        <taxon>Agaricomycetes</taxon>
        <taxon>Agaricomycetidae</taxon>
        <taxon>Agaricales</taxon>
        <taxon>Agaricineae</taxon>
        <taxon>Hydnangiaceae</taxon>
        <taxon>Laccaria</taxon>
    </lineage>
</organism>